<comment type="caution">
    <text evidence="1">The sequence shown here is derived from an EMBL/GenBank/DDBJ whole genome shotgun (WGS) entry which is preliminary data.</text>
</comment>
<sequence>MRRALTDIAAREFNVPLMTLKRHYKGENTYAGNDVKTLGC</sequence>
<accession>A0ABQ9HMG8</accession>
<evidence type="ECO:0000313" key="2">
    <source>
        <dbReference type="Proteomes" id="UP001159363"/>
    </source>
</evidence>
<gene>
    <name evidence="1" type="ORF">PR048_011536</name>
</gene>
<proteinExistence type="predicted"/>
<evidence type="ECO:0000313" key="1">
    <source>
        <dbReference type="EMBL" id="KAJ8885339.1"/>
    </source>
</evidence>
<organism evidence="1 2">
    <name type="scientific">Dryococelus australis</name>
    <dbReference type="NCBI Taxonomy" id="614101"/>
    <lineage>
        <taxon>Eukaryota</taxon>
        <taxon>Metazoa</taxon>
        <taxon>Ecdysozoa</taxon>
        <taxon>Arthropoda</taxon>
        <taxon>Hexapoda</taxon>
        <taxon>Insecta</taxon>
        <taxon>Pterygota</taxon>
        <taxon>Neoptera</taxon>
        <taxon>Polyneoptera</taxon>
        <taxon>Phasmatodea</taxon>
        <taxon>Verophasmatodea</taxon>
        <taxon>Anareolatae</taxon>
        <taxon>Phasmatidae</taxon>
        <taxon>Eurycanthinae</taxon>
        <taxon>Dryococelus</taxon>
    </lineage>
</organism>
<protein>
    <recommendedName>
        <fullName evidence="3">HTH psq-type domain-containing protein</fullName>
    </recommendedName>
</protein>
<reference evidence="1 2" key="1">
    <citation type="submission" date="2023-02" db="EMBL/GenBank/DDBJ databases">
        <title>LHISI_Scaffold_Assembly.</title>
        <authorList>
            <person name="Stuart O.P."/>
            <person name="Cleave R."/>
            <person name="Magrath M.J.L."/>
            <person name="Mikheyev A.S."/>
        </authorList>
    </citation>
    <scope>NUCLEOTIDE SEQUENCE [LARGE SCALE GENOMIC DNA]</scope>
    <source>
        <strain evidence="1">Daus_M_001</strain>
        <tissue evidence="1">Leg muscle</tissue>
    </source>
</reference>
<dbReference type="EMBL" id="JARBHB010000004">
    <property type="protein sequence ID" value="KAJ8885339.1"/>
    <property type="molecule type" value="Genomic_DNA"/>
</dbReference>
<dbReference type="Proteomes" id="UP001159363">
    <property type="component" value="Chromosome X"/>
</dbReference>
<name>A0ABQ9HMG8_9NEOP</name>
<keyword evidence="2" id="KW-1185">Reference proteome</keyword>
<evidence type="ECO:0008006" key="3">
    <source>
        <dbReference type="Google" id="ProtNLM"/>
    </source>
</evidence>